<name>A0A1E3VVT4_9HYPH</name>
<comment type="caution">
    <text evidence="1">The sequence shown here is derived from an EMBL/GenBank/DDBJ whole genome shotgun (WGS) entry which is preliminary data.</text>
</comment>
<gene>
    <name evidence="1" type="ORF">AUC69_12380</name>
</gene>
<keyword evidence="2" id="KW-1185">Reference proteome</keyword>
<protein>
    <submittedName>
        <fullName evidence="1">Uncharacterized protein</fullName>
    </submittedName>
</protein>
<dbReference type="AlphaFoldDB" id="A0A1E3VVT4"/>
<sequence length="60" mass="6204">MLKLIAVLIQNTISSMQANSGSPRGDGFGGGQAPVARFEEGRVGTMRDLVESRLAEGGVA</sequence>
<reference evidence="1 2" key="1">
    <citation type="journal article" date="2016" name="Environ. Microbiol.">
        <title>New Methyloceanibacter diversity from North Sea sediments includes methanotroph containing solely the soluble methane monooxygenase.</title>
        <authorList>
            <person name="Vekeman B."/>
            <person name="Kerckhof F.M."/>
            <person name="Cremers G."/>
            <person name="de Vos P."/>
            <person name="Vandamme P."/>
            <person name="Boon N."/>
            <person name="Op den Camp H.J."/>
            <person name="Heylen K."/>
        </authorList>
    </citation>
    <scope>NUCLEOTIDE SEQUENCE [LARGE SCALE GENOMIC DNA]</scope>
    <source>
        <strain evidence="1 2">R-67175</strain>
    </source>
</reference>
<organism evidence="1 2">
    <name type="scientific">Methyloceanibacter superfactus</name>
    <dbReference type="NCBI Taxonomy" id="1774969"/>
    <lineage>
        <taxon>Bacteria</taxon>
        <taxon>Pseudomonadati</taxon>
        <taxon>Pseudomonadota</taxon>
        <taxon>Alphaproteobacteria</taxon>
        <taxon>Hyphomicrobiales</taxon>
        <taxon>Hyphomicrobiaceae</taxon>
        <taxon>Methyloceanibacter</taxon>
    </lineage>
</organism>
<accession>A0A1E3VVT4</accession>
<dbReference type="Proteomes" id="UP000094472">
    <property type="component" value="Unassembled WGS sequence"/>
</dbReference>
<dbReference type="EMBL" id="LPWF01000026">
    <property type="protein sequence ID" value="ODR97401.1"/>
    <property type="molecule type" value="Genomic_DNA"/>
</dbReference>
<proteinExistence type="predicted"/>
<evidence type="ECO:0000313" key="2">
    <source>
        <dbReference type="Proteomes" id="UP000094472"/>
    </source>
</evidence>
<evidence type="ECO:0000313" key="1">
    <source>
        <dbReference type="EMBL" id="ODR97401.1"/>
    </source>
</evidence>